<feature type="region of interest" description="Disordered" evidence="1">
    <location>
        <begin position="75"/>
        <end position="102"/>
    </location>
</feature>
<dbReference type="PROSITE" id="PS51257">
    <property type="entry name" value="PROKAR_LIPOPROTEIN"/>
    <property type="match status" value="1"/>
</dbReference>
<dbReference type="AlphaFoldDB" id="A0A087BRA3"/>
<name>A0A087BRA3_9BIFI</name>
<sequence>MPGSRHGNAAAKAAIHRPAESVALISVALISCLQITATVGIRRGRIPAVVKRPTVVIKRPAVVERPAVVRRRPSTTRAINGTRHTRTSAKKEEARIRRPPPQAPIRWNLCTTSLLRR</sequence>
<keyword evidence="3" id="KW-1185">Reference proteome</keyword>
<comment type="caution">
    <text evidence="2">The sequence shown here is derived from an EMBL/GenBank/DDBJ whole genome shotgun (WGS) entry which is preliminary data.</text>
</comment>
<accession>A0A087BRA3</accession>
<evidence type="ECO:0000313" key="2">
    <source>
        <dbReference type="EMBL" id="KFI73553.1"/>
    </source>
</evidence>
<dbReference type="STRING" id="1693.BMIN_0988"/>
<evidence type="ECO:0000256" key="1">
    <source>
        <dbReference type="SAM" id="MobiDB-lite"/>
    </source>
</evidence>
<dbReference type="Proteomes" id="UP000029014">
    <property type="component" value="Unassembled WGS sequence"/>
</dbReference>
<evidence type="ECO:0000313" key="3">
    <source>
        <dbReference type="Proteomes" id="UP000029014"/>
    </source>
</evidence>
<dbReference type="EMBL" id="JGZD01000006">
    <property type="protein sequence ID" value="KFI73553.1"/>
    <property type="molecule type" value="Genomic_DNA"/>
</dbReference>
<organism evidence="2 3">
    <name type="scientific">Bifidobacterium minimum</name>
    <dbReference type="NCBI Taxonomy" id="1693"/>
    <lineage>
        <taxon>Bacteria</taxon>
        <taxon>Bacillati</taxon>
        <taxon>Actinomycetota</taxon>
        <taxon>Actinomycetes</taxon>
        <taxon>Bifidobacteriales</taxon>
        <taxon>Bifidobacteriaceae</taxon>
        <taxon>Bifidobacterium</taxon>
    </lineage>
</organism>
<gene>
    <name evidence="2" type="ORF">BMIN_0988</name>
</gene>
<protein>
    <submittedName>
        <fullName evidence="2">Uncharacterized protein</fullName>
    </submittedName>
</protein>
<reference evidence="2 3" key="1">
    <citation type="submission" date="2014-03" db="EMBL/GenBank/DDBJ databases">
        <title>Genomics of Bifidobacteria.</title>
        <authorList>
            <person name="Ventura M."/>
            <person name="Milani C."/>
            <person name="Lugli G.A."/>
        </authorList>
    </citation>
    <scope>NUCLEOTIDE SEQUENCE [LARGE SCALE GENOMIC DNA]</scope>
    <source>
        <strain evidence="2 3">LMG 11592</strain>
    </source>
</reference>
<proteinExistence type="predicted"/>